<reference evidence="3 4" key="1">
    <citation type="journal article" date="2014" name="Am. J. Bot.">
        <title>Genome assembly and annotation for red clover (Trifolium pratense; Fabaceae).</title>
        <authorList>
            <person name="Istvanek J."/>
            <person name="Jaros M."/>
            <person name="Krenek A."/>
            <person name="Repkova J."/>
        </authorList>
    </citation>
    <scope>NUCLEOTIDE SEQUENCE [LARGE SCALE GENOMIC DNA]</scope>
    <source>
        <strain evidence="4">cv. Tatra</strain>
        <tissue evidence="3">Young leaves</tissue>
    </source>
</reference>
<dbReference type="InterPro" id="IPR050796">
    <property type="entry name" value="SCF_F-box_component"/>
</dbReference>
<comment type="caution">
    <text evidence="3">The sequence shown here is derived from an EMBL/GenBank/DDBJ whole genome shotgun (WGS) entry which is preliminary data.</text>
</comment>
<dbReference type="InterPro" id="IPR036047">
    <property type="entry name" value="F-box-like_dom_sf"/>
</dbReference>
<reference evidence="3 4" key="2">
    <citation type="journal article" date="2017" name="Front. Plant Sci.">
        <title>Gene Classification and Mining of Molecular Markers Useful in Red Clover (Trifolium pratense) Breeding.</title>
        <authorList>
            <person name="Istvanek J."/>
            <person name="Dluhosova J."/>
            <person name="Dluhos P."/>
            <person name="Patkova L."/>
            <person name="Nedelnik J."/>
            <person name="Repkova J."/>
        </authorList>
    </citation>
    <scope>NUCLEOTIDE SEQUENCE [LARGE SCALE GENOMIC DNA]</scope>
    <source>
        <strain evidence="4">cv. Tatra</strain>
        <tissue evidence="3">Young leaves</tissue>
    </source>
</reference>
<evidence type="ECO:0000259" key="2">
    <source>
        <dbReference type="PROSITE" id="PS50181"/>
    </source>
</evidence>
<feature type="domain" description="F-box" evidence="2">
    <location>
        <begin position="42"/>
        <end position="88"/>
    </location>
</feature>
<sequence>MAPNSDNDDDTNDAVSSNPPTEETTATKRRRLNSSTIETLTSPPLPTLPFEIIADILSKLPVKFLMQLKSVSKPWKSLISDPKFAKKHLRVSTTRHHLILTYVNSSREFVITDYPLSSVFTEITATAAAATQLDYPLPSRNRFDVIVGSCHGILCFALDQRFALLWNPSIRKFVKLPSLENPKREGSYTIYGFGYCYDNFNDNYSYKVVAVNCYESESDNRVYKTNVKVHTLGTNSWRWIEDFPSGVPFDSSGTFVSGTINWLASKDSYTTWIIVSLDLEKECYQELVQPNYGAVTVVTLTLEVVRDCLCILAHSDTFSDVWLMKEYGNKDSWTKLFRIPYMGDVGPCPYTKVLYVSEDDQVLLECQAELVVYNSKDGTFKTPEFQNINRWMVPEVYEESLISPCS</sequence>
<dbReference type="PROSITE" id="PS50181">
    <property type="entry name" value="FBOX"/>
    <property type="match status" value="1"/>
</dbReference>
<dbReference type="PANTHER" id="PTHR31672:SF10">
    <property type="entry name" value="F-BOX DOMAIN-CONTAINING PROTEIN"/>
    <property type="match status" value="1"/>
</dbReference>
<dbReference type="Pfam" id="PF00646">
    <property type="entry name" value="F-box"/>
    <property type="match status" value="1"/>
</dbReference>
<dbReference type="Proteomes" id="UP000236291">
    <property type="component" value="Unassembled WGS sequence"/>
</dbReference>
<accession>A0A2K3PQZ7</accession>
<dbReference type="Gene3D" id="1.20.1280.50">
    <property type="match status" value="1"/>
</dbReference>
<gene>
    <name evidence="3" type="ORF">L195_g014445</name>
</gene>
<dbReference type="InterPro" id="IPR001810">
    <property type="entry name" value="F-box_dom"/>
</dbReference>
<dbReference type="CDD" id="cd22157">
    <property type="entry name" value="F-box_AtFBW1-like"/>
    <property type="match status" value="1"/>
</dbReference>
<dbReference type="PANTHER" id="PTHR31672">
    <property type="entry name" value="BNACNNG10540D PROTEIN"/>
    <property type="match status" value="1"/>
</dbReference>
<evidence type="ECO:0000256" key="1">
    <source>
        <dbReference type="SAM" id="MobiDB-lite"/>
    </source>
</evidence>
<proteinExistence type="predicted"/>
<dbReference type="NCBIfam" id="TIGR01640">
    <property type="entry name" value="F_box_assoc_1"/>
    <property type="match status" value="1"/>
</dbReference>
<evidence type="ECO:0000313" key="4">
    <source>
        <dbReference type="Proteomes" id="UP000236291"/>
    </source>
</evidence>
<dbReference type="STRING" id="57577.A0A2K3PQZ7"/>
<feature type="region of interest" description="Disordered" evidence="1">
    <location>
        <begin position="1"/>
        <end position="40"/>
    </location>
</feature>
<dbReference type="Pfam" id="PF07734">
    <property type="entry name" value="FBA_1"/>
    <property type="match status" value="1"/>
</dbReference>
<protein>
    <submittedName>
        <fullName evidence="3">F-box/kelch-repeat protein</fullName>
    </submittedName>
</protein>
<dbReference type="ExpressionAtlas" id="A0A2K3PQZ7">
    <property type="expression patterns" value="baseline"/>
</dbReference>
<dbReference type="InterPro" id="IPR006527">
    <property type="entry name" value="F-box-assoc_dom_typ1"/>
</dbReference>
<name>A0A2K3PQZ7_TRIPR</name>
<dbReference type="InterPro" id="IPR017451">
    <property type="entry name" value="F-box-assoc_interact_dom"/>
</dbReference>
<feature type="compositionally biased region" description="Polar residues" evidence="1">
    <location>
        <begin position="13"/>
        <end position="24"/>
    </location>
</feature>
<dbReference type="SMART" id="SM00256">
    <property type="entry name" value="FBOX"/>
    <property type="match status" value="1"/>
</dbReference>
<evidence type="ECO:0000313" key="3">
    <source>
        <dbReference type="EMBL" id="PNY17697.1"/>
    </source>
</evidence>
<feature type="compositionally biased region" description="Acidic residues" evidence="1">
    <location>
        <begin position="1"/>
        <end position="12"/>
    </location>
</feature>
<dbReference type="SUPFAM" id="SSF81383">
    <property type="entry name" value="F-box domain"/>
    <property type="match status" value="1"/>
</dbReference>
<dbReference type="EMBL" id="ASHM01009588">
    <property type="protein sequence ID" value="PNY17697.1"/>
    <property type="molecule type" value="Genomic_DNA"/>
</dbReference>
<dbReference type="AlphaFoldDB" id="A0A2K3PQZ7"/>
<organism evidence="3 4">
    <name type="scientific">Trifolium pratense</name>
    <name type="common">Red clover</name>
    <dbReference type="NCBI Taxonomy" id="57577"/>
    <lineage>
        <taxon>Eukaryota</taxon>
        <taxon>Viridiplantae</taxon>
        <taxon>Streptophyta</taxon>
        <taxon>Embryophyta</taxon>
        <taxon>Tracheophyta</taxon>
        <taxon>Spermatophyta</taxon>
        <taxon>Magnoliopsida</taxon>
        <taxon>eudicotyledons</taxon>
        <taxon>Gunneridae</taxon>
        <taxon>Pentapetalae</taxon>
        <taxon>rosids</taxon>
        <taxon>fabids</taxon>
        <taxon>Fabales</taxon>
        <taxon>Fabaceae</taxon>
        <taxon>Papilionoideae</taxon>
        <taxon>50 kb inversion clade</taxon>
        <taxon>NPAAA clade</taxon>
        <taxon>Hologalegina</taxon>
        <taxon>IRL clade</taxon>
        <taxon>Trifolieae</taxon>
        <taxon>Trifolium</taxon>
    </lineage>
</organism>